<dbReference type="InterPro" id="IPR000276">
    <property type="entry name" value="GPCR_Rhodpsn"/>
</dbReference>
<feature type="transmembrane region" description="Helical" evidence="10">
    <location>
        <begin position="117"/>
        <end position="138"/>
    </location>
</feature>
<feature type="domain" description="G-protein coupled receptors family 1 profile" evidence="11">
    <location>
        <begin position="55"/>
        <end position="240"/>
    </location>
</feature>
<dbReference type="OrthoDB" id="5965749at2759"/>
<evidence type="ECO:0000313" key="13">
    <source>
        <dbReference type="Proteomes" id="UP000749559"/>
    </source>
</evidence>
<evidence type="ECO:0000256" key="4">
    <source>
        <dbReference type="ARBA" id="ARBA00022989"/>
    </source>
</evidence>
<keyword evidence="8 9" id="KW-0807">Transducer</keyword>
<dbReference type="PROSITE" id="PS50262">
    <property type="entry name" value="G_PROTEIN_RECEP_F1_2"/>
    <property type="match status" value="1"/>
</dbReference>
<evidence type="ECO:0000256" key="7">
    <source>
        <dbReference type="ARBA" id="ARBA00023170"/>
    </source>
</evidence>
<keyword evidence="6 10" id="KW-0472">Membrane</keyword>
<evidence type="ECO:0000256" key="3">
    <source>
        <dbReference type="ARBA" id="ARBA00022692"/>
    </source>
</evidence>
<evidence type="ECO:0000256" key="5">
    <source>
        <dbReference type="ARBA" id="ARBA00023040"/>
    </source>
</evidence>
<evidence type="ECO:0000256" key="2">
    <source>
        <dbReference type="ARBA" id="ARBA00022475"/>
    </source>
</evidence>
<comment type="caution">
    <text evidence="12">The sequence shown here is derived from an EMBL/GenBank/DDBJ whole genome shotgun (WGS) entry which is preliminary data.</text>
</comment>
<evidence type="ECO:0000256" key="1">
    <source>
        <dbReference type="ARBA" id="ARBA00004651"/>
    </source>
</evidence>
<dbReference type="PANTHER" id="PTHR24249">
    <property type="entry name" value="HISTAMINE RECEPTOR-RELATED G-PROTEIN COUPLED RECEPTOR"/>
    <property type="match status" value="1"/>
</dbReference>
<feature type="transmembrane region" description="Helical" evidence="10">
    <location>
        <begin position="76"/>
        <end position="97"/>
    </location>
</feature>
<protein>
    <recommendedName>
        <fullName evidence="11">G-protein coupled receptors family 1 profile domain-containing protein</fullName>
    </recommendedName>
</protein>
<evidence type="ECO:0000256" key="6">
    <source>
        <dbReference type="ARBA" id="ARBA00023136"/>
    </source>
</evidence>
<comment type="similarity">
    <text evidence="9">Belongs to the G-protein coupled receptor 1 family.</text>
</comment>
<dbReference type="AlphaFoldDB" id="A0A8S4PCQ0"/>
<dbReference type="InterPro" id="IPR017452">
    <property type="entry name" value="GPCR_Rhodpsn_7TM"/>
</dbReference>
<feature type="non-terminal residue" evidence="12">
    <location>
        <position position="240"/>
    </location>
</feature>
<name>A0A8S4PCQ0_OWEFU</name>
<dbReference type="GO" id="GO:0004930">
    <property type="term" value="F:G protein-coupled receptor activity"/>
    <property type="evidence" value="ECO:0007669"/>
    <property type="project" value="UniProtKB-KW"/>
</dbReference>
<gene>
    <name evidence="12" type="ORF">OFUS_LOCUS15677</name>
</gene>
<evidence type="ECO:0000313" key="12">
    <source>
        <dbReference type="EMBL" id="CAH1790475.1"/>
    </source>
</evidence>
<feature type="transmembrane region" description="Helical" evidence="10">
    <location>
        <begin position="159"/>
        <end position="179"/>
    </location>
</feature>
<dbReference type="SUPFAM" id="SSF81321">
    <property type="entry name" value="Family A G protein-coupled receptor-like"/>
    <property type="match status" value="1"/>
</dbReference>
<comment type="subcellular location">
    <subcellularLocation>
        <location evidence="1">Cell membrane</location>
        <topology evidence="1">Multi-pass membrane protein</topology>
    </subcellularLocation>
</comment>
<dbReference type="GO" id="GO:0005886">
    <property type="term" value="C:plasma membrane"/>
    <property type="evidence" value="ECO:0007669"/>
    <property type="project" value="UniProtKB-SubCell"/>
</dbReference>
<accession>A0A8S4PCQ0</accession>
<keyword evidence="13" id="KW-1185">Reference proteome</keyword>
<dbReference type="Proteomes" id="UP000749559">
    <property type="component" value="Unassembled WGS sequence"/>
</dbReference>
<feature type="transmembrane region" description="Helical" evidence="10">
    <location>
        <begin position="37"/>
        <end position="64"/>
    </location>
</feature>
<sequence>MKDLRFDGWNESTTVDDSVNNSTEVLQNLESVTLEPFAIFMITLSCLLSLLICGGNVPVILSIISFKILRTANNMFLMSLAVSDLCIGMVVLPLYTIDRYMTPLVFGVIRNEYICIFKHYFNICLLGASLFTMGGIALDRFISVTRPLKYKKIVTRSRVLLFITFCWLYPVVISSFMFYKRIVPFDEFIDKCVHQLFNRGYMIFANVNIVVLFLVIFVSNIIVAIVAVKQRSKHIHTLSV</sequence>
<dbReference type="EMBL" id="CAIIXF020000007">
    <property type="protein sequence ID" value="CAH1790475.1"/>
    <property type="molecule type" value="Genomic_DNA"/>
</dbReference>
<evidence type="ECO:0000256" key="9">
    <source>
        <dbReference type="RuleBase" id="RU000688"/>
    </source>
</evidence>
<organism evidence="12 13">
    <name type="scientific">Owenia fusiformis</name>
    <name type="common">Polychaete worm</name>
    <dbReference type="NCBI Taxonomy" id="6347"/>
    <lineage>
        <taxon>Eukaryota</taxon>
        <taxon>Metazoa</taxon>
        <taxon>Spiralia</taxon>
        <taxon>Lophotrochozoa</taxon>
        <taxon>Annelida</taxon>
        <taxon>Polychaeta</taxon>
        <taxon>Sedentaria</taxon>
        <taxon>Canalipalpata</taxon>
        <taxon>Sabellida</taxon>
        <taxon>Oweniida</taxon>
        <taxon>Oweniidae</taxon>
        <taxon>Owenia</taxon>
    </lineage>
</organism>
<feature type="transmembrane region" description="Helical" evidence="10">
    <location>
        <begin position="203"/>
        <end position="228"/>
    </location>
</feature>
<dbReference type="PROSITE" id="PS00237">
    <property type="entry name" value="G_PROTEIN_RECEP_F1_1"/>
    <property type="match status" value="1"/>
</dbReference>
<dbReference type="InterPro" id="IPR050569">
    <property type="entry name" value="TAAR"/>
</dbReference>
<keyword evidence="5 9" id="KW-0297">G-protein coupled receptor</keyword>
<proteinExistence type="inferred from homology"/>
<keyword evidence="3 9" id="KW-0812">Transmembrane</keyword>
<keyword evidence="7 9" id="KW-0675">Receptor</keyword>
<evidence type="ECO:0000256" key="8">
    <source>
        <dbReference type="ARBA" id="ARBA00023224"/>
    </source>
</evidence>
<reference evidence="12" key="1">
    <citation type="submission" date="2022-03" db="EMBL/GenBank/DDBJ databases">
        <authorList>
            <person name="Martin C."/>
        </authorList>
    </citation>
    <scope>NUCLEOTIDE SEQUENCE</scope>
</reference>
<dbReference type="PRINTS" id="PR00237">
    <property type="entry name" value="GPCRRHODOPSN"/>
</dbReference>
<evidence type="ECO:0000256" key="10">
    <source>
        <dbReference type="SAM" id="Phobius"/>
    </source>
</evidence>
<keyword evidence="2" id="KW-1003">Cell membrane</keyword>
<evidence type="ECO:0000259" key="11">
    <source>
        <dbReference type="PROSITE" id="PS50262"/>
    </source>
</evidence>
<dbReference type="Gene3D" id="1.20.1070.10">
    <property type="entry name" value="Rhodopsin 7-helix transmembrane proteins"/>
    <property type="match status" value="1"/>
</dbReference>
<keyword evidence="4 10" id="KW-1133">Transmembrane helix</keyword>
<dbReference type="Pfam" id="PF00001">
    <property type="entry name" value="7tm_1"/>
    <property type="match status" value="1"/>
</dbReference>
<dbReference type="PANTHER" id="PTHR24249:SF372">
    <property type="entry name" value="G-PROTEIN COUPLED RECEPTORS FAMILY 1 PROFILE DOMAIN-CONTAINING PROTEIN"/>
    <property type="match status" value="1"/>
</dbReference>